<feature type="binding site" evidence="8">
    <location>
        <position position="221"/>
    </location>
    <ligand>
        <name>Mg(2+)</name>
        <dbReference type="ChEBI" id="CHEBI:18420"/>
        <label>1</label>
        <note>catalytic</note>
    </ligand>
</feature>
<evidence type="ECO:0000256" key="4">
    <source>
        <dbReference type="ARBA" id="ARBA00009759"/>
    </source>
</evidence>
<sequence length="283" mass="30939">MSSNDYELYLKTAVLIAKKGGDLIRNAIGNSDKDVSSKSGETDVVTETDKAVEDLIREELSRAYPDRGFIGEESEFEKGLMDVGDRPTWIVDPIDGTLNFVHSNHLVAVSIGLAIKKKIVLGVIYAPMCDDLYTAICGKGTFKNGVPIKVSKVQRLEKAMIAYEVWARSKDQHKEHQLNSLSILCSKVMAIRSYGSACINFCLLAEGQIDIYVDTGIRVWDMAAGSLIVQEAGGVVLHPNGSEFDAMSRSILVGSSSSLCKEVLALELKLPELKRDHSAKITL</sequence>
<comment type="catalytic activity">
    <reaction evidence="1 9">
        <text>a myo-inositol phosphate + H2O = myo-inositol + phosphate</text>
        <dbReference type="Rhea" id="RHEA:24056"/>
        <dbReference type="ChEBI" id="CHEBI:15377"/>
        <dbReference type="ChEBI" id="CHEBI:17268"/>
        <dbReference type="ChEBI" id="CHEBI:43474"/>
        <dbReference type="ChEBI" id="CHEBI:84139"/>
        <dbReference type="EC" id="3.1.3.25"/>
    </reaction>
</comment>
<dbReference type="PRINTS" id="PR00378">
    <property type="entry name" value="LIIMPHPHTASE"/>
</dbReference>
<dbReference type="CDD" id="cd01639">
    <property type="entry name" value="IMPase"/>
    <property type="match status" value="1"/>
</dbReference>
<dbReference type="Pfam" id="PF00459">
    <property type="entry name" value="Inositol_P"/>
    <property type="match status" value="1"/>
</dbReference>
<dbReference type="InterPro" id="IPR020552">
    <property type="entry name" value="Inositol_monoPase_Li-sen"/>
</dbReference>
<dbReference type="FunFam" id="3.40.190.80:FF:000002">
    <property type="entry name" value="Inositol-1-monophosphatase"/>
    <property type="match status" value="1"/>
</dbReference>
<dbReference type="GO" id="GO:0007165">
    <property type="term" value="P:signal transduction"/>
    <property type="evidence" value="ECO:0007669"/>
    <property type="project" value="TreeGrafter"/>
</dbReference>
<dbReference type="PROSITE" id="PS00629">
    <property type="entry name" value="IMP_1"/>
    <property type="match status" value="1"/>
</dbReference>
<proteinExistence type="evidence at transcript level"/>
<accession>C1C1J4</accession>
<feature type="binding site" evidence="8">
    <location>
        <position position="72"/>
    </location>
    <ligand>
        <name>Mg(2+)</name>
        <dbReference type="ChEBI" id="CHEBI:18420"/>
        <label>1</label>
        <note>catalytic</note>
    </ligand>
</feature>
<dbReference type="PRINTS" id="PR00377">
    <property type="entry name" value="IMPHPHTASES"/>
</dbReference>
<dbReference type="GO" id="GO:0006021">
    <property type="term" value="P:inositol biosynthetic process"/>
    <property type="evidence" value="ECO:0007669"/>
    <property type="project" value="UniProtKB-UniPathway"/>
</dbReference>
<dbReference type="AlphaFoldDB" id="C1C1J4"/>
<dbReference type="SUPFAM" id="SSF56655">
    <property type="entry name" value="Carbohydrate phosphatase"/>
    <property type="match status" value="1"/>
</dbReference>
<gene>
    <name evidence="10" type="primary">IMPA1</name>
</gene>
<keyword evidence="7 8" id="KW-0460">Magnesium</keyword>
<evidence type="ECO:0000256" key="7">
    <source>
        <dbReference type="ARBA" id="ARBA00022842"/>
    </source>
</evidence>
<reference evidence="10" key="1">
    <citation type="submission" date="2009-03" db="EMBL/GenBank/DDBJ databases">
        <title>Caligus clemensi ESTs and full-length cDNAs.</title>
        <authorList>
            <person name="Yasuike M."/>
            <person name="von Schalburg K."/>
            <person name="Cooper G."/>
            <person name="Leong J."/>
            <person name="Jones S.R.M."/>
            <person name="Koop B.F."/>
        </authorList>
    </citation>
    <scope>NUCLEOTIDE SEQUENCE</scope>
    <source>
        <tissue evidence="10">Whole</tissue>
    </source>
</reference>
<evidence type="ECO:0000256" key="5">
    <source>
        <dbReference type="ARBA" id="ARBA00022723"/>
    </source>
</evidence>
<dbReference type="EMBL" id="BT080723">
    <property type="protein sequence ID" value="ACO15147.1"/>
    <property type="molecule type" value="mRNA"/>
</dbReference>
<feature type="binding site" evidence="8">
    <location>
        <position position="94"/>
    </location>
    <ligand>
        <name>Mg(2+)</name>
        <dbReference type="ChEBI" id="CHEBI:18420"/>
        <label>1</label>
        <note>catalytic</note>
    </ligand>
</feature>
<dbReference type="GO" id="GO:0008934">
    <property type="term" value="F:inositol monophosphate 1-phosphatase activity"/>
    <property type="evidence" value="ECO:0007669"/>
    <property type="project" value="InterPro"/>
</dbReference>
<evidence type="ECO:0000256" key="2">
    <source>
        <dbReference type="ARBA" id="ARBA00001946"/>
    </source>
</evidence>
<dbReference type="PANTHER" id="PTHR20854">
    <property type="entry name" value="INOSITOL MONOPHOSPHATASE"/>
    <property type="match status" value="1"/>
</dbReference>
<dbReference type="InterPro" id="IPR020583">
    <property type="entry name" value="Inositol_monoP_metal-BS"/>
</dbReference>
<dbReference type="InterPro" id="IPR000760">
    <property type="entry name" value="Inositol_monophosphatase-like"/>
</dbReference>
<dbReference type="PROSITE" id="PS00630">
    <property type="entry name" value="IMP_2"/>
    <property type="match status" value="1"/>
</dbReference>
<feature type="binding site" evidence="8">
    <location>
        <position position="95"/>
    </location>
    <ligand>
        <name>Mg(2+)</name>
        <dbReference type="ChEBI" id="CHEBI:18420"/>
        <label>1</label>
        <note>catalytic</note>
    </ligand>
</feature>
<comment type="similarity">
    <text evidence="4 9">Belongs to the inositol monophosphatase superfamily.</text>
</comment>
<comment type="pathway">
    <text evidence="3 9">Polyol metabolism; myo-inositol biosynthesis; myo-inositol from D-glucose 6-phosphate: step 2/2.</text>
</comment>
<comment type="cofactor">
    <cofactor evidence="2 8 9">
        <name>Mg(2+)</name>
        <dbReference type="ChEBI" id="CHEBI:18420"/>
    </cofactor>
</comment>
<dbReference type="FunFam" id="3.30.540.10:FF:000004">
    <property type="entry name" value="Inositol-1-monophosphatase"/>
    <property type="match status" value="1"/>
</dbReference>
<keyword evidence="5 8" id="KW-0479">Metal-binding</keyword>
<dbReference type="Gene3D" id="3.30.540.10">
    <property type="entry name" value="Fructose-1,6-Bisphosphatase, subunit A, domain 1"/>
    <property type="match status" value="1"/>
</dbReference>
<organism evidence="10">
    <name type="scientific">Caligus clemensi</name>
    <name type="common">Sea louse</name>
    <dbReference type="NCBI Taxonomy" id="344056"/>
    <lineage>
        <taxon>Eukaryota</taxon>
        <taxon>Metazoa</taxon>
        <taxon>Ecdysozoa</taxon>
        <taxon>Arthropoda</taxon>
        <taxon>Crustacea</taxon>
        <taxon>Multicrustacea</taxon>
        <taxon>Hexanauplia</taxon>
        <taxon>Copepoda</taxon>
        <taxon>Siphonostomatoida</taxon>
        <taxon>Caligidae</taxon>
        <taxon>Caligus</taxon>
    </lineage>
</organism>
<feature type="binding site" evidence="8">
    <location>
        <position position="92"/>
    </location>
    <ligand>
        <name>Mg(2+)</name>
        <dbReference type="ChEBI" id="CHEBI:18420"/>
        <label>1</label>
        <note>catalytic</note>
    </ligand>
</feature>
<evidence type="ECO:0000256" key="9">
    <source>
        <dbReference type="RuleBase" id="RU364068"/>
    </source>
</evidence>
<evidence type="ECO:0000313" key="10">
    <source>
        <dbReference type="EMBL" id="ACO15147.1"/>
    </source>
</evidence>
<dbReference type="InterPro" id="IPR020550">
    <property type="entry name" value="Inositol_monophosphatase_CS"/>
</dbReference>
<dbReference type="GO" id="GO:0046872">
    <property type="term" value="F:metal ion binding"/>
    <property type="evidence" value="ECO:0007669"/>
    <property type="project" value="UniProtKB-KW"/>
</dbReference>
<name>C1C1J4_CALCM</name>
<protein>
    <recommendedName>
        <fullName evidence="9">Inositol-1-monophosphatase</fullName>
        <ecNumber evidence="9">3.1.3.25</ecNumber>
    </recommendedName>
</protein>
<dbReference type="EC" id="3.1.3.25" evidence="9"/>
<evidence type="ECO:0000256" key="8">
    <source>
        <dbReference type="PIRSR" id="PIRSR600760-2"/>
    </source>
</evidence>
<dbReference type="PANTHER" id="PTHR20854:SF4">
    <property type="entry name" value="INOSITOL-1-MONOPHOSPHATASE-RELATED"/>
    <property type="match status" value="1"/>
</dbReference>
<dbReference type="UniPathway" id="UPA00823">
    <property type="reaction ID" value="UER00788"/>
</dbReference>
<dbReference type="Gene3D" id="3.40.190.80">
    <property type="match status" value="1"/>
</dbReference>
<dbReference type="GO" id="GO:0046854">
    <property type="term" value="P:phosphatidylinositol phosphate biosynthetic process"/>
    <property type="evidence" value="ECO:0007669"/>
    <property type="project" value="InterPro"/>
</dbReference>
<dbReference type="InterPro" id="IPR033942">
    <property type="entry name" value="IMPase"/>
</dbReference>
<evidence type="ECO:0000256" key="1">
    <source>
        <dbReference type="ARBA" id="ARBA00001033"/>
    </source>
</evidence>
<evidence type="ECO:0000256" key="6">
    <source>
        <dbReference type="ARBA" id="ARBA00022801"/>
    </source>
</evidence>
<keyword evidence="6 9" id="KW-0378">Hydrolase</keyword>
<evidence type="ECO:0000256" key="3">
    <source>
        <dbReference type="ARBA" id="ARBA00005152"/>
    </source>
</evidence>